<dbReference type="Proteomes" id="UP000053091">
    <property type="component" value="Unassembled WGS sequence"/>
</dbReference>
<evidence type="ECO:0008006" key="4">
    <source>
        <dbReference type="Google" id="ProtNLM"/>
    </source>
</evidence>
<evidence type="ECO:0000313" key="3">
    <source>
        <dbReference type="Proteomes" id="UP000053091"/>
    </source>
</evidence>
<evidence type="ECO:0000256" key="1">
    <source>
        <dbReference type="SAM" id="Phobius"/>
    </source>
</evidence>
<dbReference type="InterPro" id="IPR025367">
    <property type="entry name" value="DUF4271"/>
</dbReference>
<gene>
    <name evidence="2" type="ORF">TBC1_121038</name>
</gene>
<feature type="transmembrane region" description="Helical" evidence="1">
    <location>
        <begin position="283"/>
        <end position="307"/>
    </location>
</feature>
<sequence length="312" mass="35363">MAAQNSYNQHQGSGTPFLIQHADTVPAVDTVPDYYSFLVDSLNSPLPDTVFRFELSEIILPAPATDSTATGPVYDMPSLLTIQHHHAKQKVEPLQRTAQGYDWLTILLLACVAILAWIRFYYTRRLKQLFRAVYARHHVNQLVRDGNLSSERITFGLWLILVTGAGTLILKLSGGNLNELLGLKSSFFTFMVIAAALSLLWLFKLRVIKGLGNLFRTRQAADEYLLTNVLFNITAGLVAFPFIIAWHFSQLQVLLYLILAIFLISSAMRMLRNISIGLSVQSFSVVYLFLYLCTLEILPFLFVYKFFTILDW</sequence>
<dbReference type="EMBL" id="DF968183">
    <property type="protein sequence ID" value="GAP45217.1"/>
    <property type="molecule type" value="Genomic_DNA"/>
</dbReference>
<feature type="transmembrane region" description="Helical" evidence="1">
    <location>
        <begin position="253"/>
        <end position="271"/>
    </location>
</feature>
<keyword evidence="3" id="KW-1185">Reference proteome</keyword>
<keyword evidence="1" id="KW-0812">Transmembrane</keyword>
<keyword evidence="1" id="KW-0472">Membrane</keyword>
<keyword evidence="1" id="KW-1133">Transmembrane helix</keyword>
<name>A0A0S7C4V9_9BACT</name>
<feature type="transmembrane region" description="Helical" evidence="1">
    <location>
        <begin position="153"/>
        <end position="173"/>
    </location>
</feature>
<organism evidence="2">
    <name type="scientific">Lentimicrobium saccharophilum</name>
    <dbReference type="NCBI Taxonomy" id="1678841"/>
    <lineage>
        <taxon>Bacteria</taxon>
        <taxon>Pseudomonadati</taxon>
        <taxon>Bacteroidota</taxon>
        <taxon>Bacteroidia</taxon>
        <taxon>Bacteroidales</taxon>
        <taxon>Lentimicrobiaceae</taxon>
        <taxon>Lentimicrobium</taxon>
    </lineage>
</organism>
<proteinExistence type="predicted"/>
<feature type="transmembrane region" description="Helical" evidence="1">
    <location>
        <begin position="103"/>
        <end position="122"/>
    </location>
</feature>
<protein>
    <recommendedName>
        <fullName evidence="4">DUF4271 domain-containing protein</fullName>
    </recommendedName>
</protein>
<feature type="transmembrane region" description="Helical" evidence="1">
    <location>
        <begin position="224"/>
        <end position="247"/>
    </location>
</feature>
<dbReference type="STRING" id="1678841.TBC1_121038"/>
<reference evidence="2" key="1">
    <citation type="journal article" date="2015" name="Genome Announc.">
        <title>Draft Genome Sequence of Bacteroidales Strain TBC1, a Novel Isolate from a Methanogenic Wastewater Treatment System.</title>
        <authorList>
            <person name="Tourlousse D.M."/>
            <person name="Matsuura N."/>
            <person name="Sun L."/>
            <person name="Toyonaga M."/>
            <person name="Kuroda K."/>
            <person name="Ohashi A."/>
            <person name="Cruz R."/>
            <person name="Yamaguchi T."/>
            <person name="Sekiguchi Y."/>
        </authorList>
    </citation>
    <scope>NUCLEOTIDE SEQUENCE [LARGE SCALE GENOMIC DNA]</scope>
    <source>
        <strain evidence="2">TBC1</strain>
    </source>
</reference>
<accession>A0A0S7C4V9</accession>
<dbReference type="RefSeq" id="WP_062045423.1">
    <property type="nucleotide sequence ID" value="NZ_DF968183.1"/>
</dbReference>
<feature type="transmembrane region" description="Helical" evidence="1">
    <location>
        <begin position="185"/>
        <end position="203"/>
    </location>
</feature>
<dbReference type="Pfam" id="PF14093">
    <property type="entry name" value="DUF4271"/>
    <property type="match status" value="1"/>
</dbReference>
<dbReference type="OrthoDB" id="1467217at2"/>
<evidence type="ECO:0000313" key="2">
    <source>
        <dbReference type="EMBL" id="GAP45217.1"/>
    </source>
</evidence>
<dbReference type="AlphaFoldDB" id="A0A0S7C4V9"/>